<evidence type="ECO:0000313" key="1">
    <source>
        <dbReference type="EMBL" id="MST89678.1"/>
    </source>
</evidence>
<keyword evidence="2" id="KW-1185">Reference proteome</keyword>
<dbReference type="EMBL" id="VUNM01000021">
    <property type="protein sequence ID" value="MST89678.1"/>
    <property type="molecule type" value="Genomic_DNA"/>
</dbReference>
<comment type="caution">
    <text evidence="1">The sequence shown here is derived from an EMBL/GenBank/DDBJ whole genome shotgun (WGS) entry which is preliminary data.</text>
</comment>
<dbReference type="SUPFAM" id="SSF53474">
    <property type="entry name" value="alpha/beta-Hydrolases"/>
    <property type="match status" value="1"/>
</dbReference>
<sequence>MNIRGDLMETIKNLQCFIHGKKQAKYLLIQPIDEHDLEAMEEEIETINKTTKDYLLVGILVNDWQKELSPWFMPAIFGNQDFTGGADLFYQEVKEVIKEVKVLYAMQDANVIIGGYSLAGLFALYAAYQDEYDGVVGASPSVWFKDFLSYTQTHPIQTQYVYLSLGDKEEKARNKIMASVGDCLRTYQSYLQNETHCVLEMNPGNHFKDTGIRVGKGFSWIIQNLNHA</sequence>
<dbReference type="Gene3D" id="3.40.50.1820">
    <property type="entry name" value="alpha/beta hydrolase"/>
    <property type="match status" value="1"/>
</dbReference>
<reference evidence="1 2" key="1">
    <citation type="submission" date="2019-08" db="EMBL/GenBank/DDBJ databases">
        <title>In-depth cultivation of the pig gut microbiome towards novel bacterial diversity and tailored functional studies.</title>
        <authorList>
            <person name="Wylensek D."/>
            <person name="Hitch T.C.A."/>
            <person name="Clavel T."/>
        </authorList>
    </citation>
    <scope>NUCLEOTIDE SEQUENCE [LARGE SCALE GENOMIC DNA]</scope>
    <source>
        <strain evidence="1 2">CA-Schmier-601-WT-3</strain>
    </source>
</reference>
<protein>
    <submittedName>
        <fullName evidence="1">Esterase</fullName>
    </submittedName>
</protein>
<dbReference type="AlphaFoldDB" id="A0A844FUI9"/>
<organism evidence="1 2">
    <name type="scientific">Sharpea porci</name>
    <dbReference type="NCBI Taxonomy" id="2652286"/>
    <lineage>
        <taxon>Bacteria</taxon>
        <taxon>Bacillati</taxon>
        <taxon>Bacillota</taxon>
        <taxon>Erysipelotrichia</taxon>
        <taxon>Erysipelotrichales</taxon>
        <taxon>Coprobacillaceae</taxon>
        <taxon>Sharpea</taxon>
    </lineage>
</organism>
<dbReference type="Proteomes" id="UP000442619">
    <property type="component" value="Unassembled WGS sequence"/>
</dbReference>
<gene>
    <name evidence="1" type="ORF">FYJ79_08865</name>
</gene>
<name>A0A844FUI9_9FIRM</name>
<evidence type="ECO:0000313" key="2">
    <source>
        <dbReference type="Proteomes" id="UP000442619"/>
    </source>
</evidence>
<proteinExistence type="predicted"/>
<dbReference type="InterPro" id="IPR029058">
    <property type="entry name" value="AB_hydrolase_fold"/>
</dbReference>
<accession>A0A844FUI9</accession>